<reference evidence="1 2" key="1">
    <citation type="journal article" date="2007" name="Genome Res.">
        <title>Genome characteristics of facultatively symbiotic Frankia sp. strains reflect host range and host plant biogeography.</title>
        <authorList>
            <person name="Normand P."/>
            <person name="Lapierre P."/>
            <person name="Tisa L.S."/>
            <person name="Gogarten J.P."/>
            <person name="Alloisio N."/>
            <person name="Bagnarol E."/>
            <person name="Bassi C.A."/>
            <person name="Berry A.M."/>
            <person name="Bickhart D.M."/>
            <person name="Choisne N."/>
            <person name="Couloux A."/>
            <person name="Cournoyer B."/>
            <person name="Cruveiller S."/>
            <person name="Daubin V."/>
            <person name="Demange N."/>
            <person name="Francino M.P."/>
            <person name="Goltsman E."/>
            <person name="Huang Y."/>
            <person name="Kopp O.R."/>
            <person name="Labarre L."/>
            <person name="Lapidus A."/>
            <person name="Lavire C."/>
            <person name="Marechal J."/>
            <person name="Martinez M."/>
            <person name="Mastronunzio J.E."/>
            <person name="Mullin B.C."/>
            <person name="Niemann J."/>
            <person name="Pujic P."/>
            <person name="Rawnsley T."/>
            <person name="Rouy Z."/>
            <person name="Schenowitz C."/>
            <person name="Sellstedt A."/>
            <person name="Tavares F."/>
            <person name="Tomkins J.P."/>
            <person name="Vallenet D."/>
            <person name="Valverde C."/>
            <person name="Wall L.G."/>
            <person name="Wang Y."/>
            <person name="Medigue C."/>
            <person name="Benson D.R."/>
        </authorList>
    </citation>
    <scope>NUCLEOTIDE SEQUENCE [LARGE SCALE GENOMIC DNA]</scope>
    <source>
        <strain evidence="2">DSM 45986 / CECT 9034 / ACN14a</strain>
    </source>
</reference>
<organism evidence="1 2">
    <name type="scientific">Frankia alni (strain DSM 45986 / CECT 9034 / ACN14a)</name>
    <dbReference type="NCBI Taxonomy" id="326424"/>
    <lineage>
        <taxon>Bacteria</taxon>
        <taxon>Bacillati</taxon>
        <taxon>Actinomycetota</taxon>
        <taxon>Actinomycetes</taxon>
        <taxon>Frankiales</taxon>
        <taxon>Frankiaceae</taxon>
        <taxon>Frankia</taxon>
    </lineage>
</organism>
<name>Q0RLN0_FRAAA</name>
<dbReference type="HOGENOM" id="CLU_2716544_0_0_11"/>
<protein>
    <submittedName>
        <fullName evidence="1">Uncharacterized protein</fullName>
    </submittedName>
</protein>
<evidence type="ECO:0000313" key="2">
    <source>
        <dbReference type="Proteomes" id="UP000000657"/>
    </source>
</evidence>
<proteinExistence type="predicted"/>
<gene>
    <name evidence="1" type="ordered locus">FRAAL2930</name>
</gene>
<dbReference type="RefSeq" id="WP_011604076.1">
    <property type="nucleotide sequence ID" value="NC_008278.1"/>
</dbReference>
<dbReference type="KEGG" id="fal:FRAAL2930"/>
<dbReference type="AlphaFoldDB" id="Q0RLN0"/>
<dbReference type="EMBL" id="CT573213">
    <property type="protein sequence ID" value="CAJ61574.1"/>
    <property type="molecule type" value="Genomic_DNA"/>
</dbReference>
<sequence>MSTEGSDPPANARHGGKVITRDAAVAEVGGRATGEREAAERAAHLARVCASFPTKISERSAVRLARLLASDG</sequence>
<evidence type="ECO:0000313" key="1">
    <source>
        <dbReference type="EMBL" id="CAJ61574.1"/>
    </source>
</evidence>
<dbReference type="Proteomes" id="UP000000657">
    <property type="component" value="Chromosome"/>
</dbReference>
<keyword evidence="2" id="KW-1185">Reference proteome</keyword>
<accession>Q0RLN0</accession>